<dbReference type="InterPro" id="IPR013922">
    <property type="entry name" value="Cyclin_PHO80-like"/>
</dbReference>
<dbReference type="SUPFAM" id="SSF64356">
    <property type="entry name" value="SNARE-like"/>
    <property type="match status" value="1"/>
</dbReference>
<dbReference type="PROSITE" id="PS50859">
    <property type="entry name" value="LONGIN"/>
    <property type="match status" value="1"/>
</dbReference>
<organism evidence="8 9">
    <name type="scientific">Aureococcus anophagefferens</name>
    <name type="common">Harmful bloom alga</name>
    <dbReference type="NCBI Taxonomy" id="44056"/>
    <lineage>
        <taxon>Eukaryota</taxon>
        <taxon>Sar</taxon>
        <taxon>Stramenopiles</taxon>
        <taxon>Ochrophyta</taxon>
        <taxon>Pelagophyceae</taxon>
        <taxon>Pelagomonadales</taxon>
        <taxon>Pelagomonadaceae</taxon>
        <taxon>Aureococcus</taxon>
    </lineage>
</organism>
<evidence type="ECO:0000256" key="1">
    <source>
        <dbReference type="ARBA" id="ARBA00004370"/>
    </source>
</evidence>
<feature type="domain" description="WW" evidence="6">
    <location>
        <begin position="249"/>
        <end position="277"/>
    </location>
</feature>
<evidence type="ECO:0000256" key="5">
    <source>
        <dbReference type="SAM" id="Phobius"/>
    </source>
</evidence>
<feature type="region of interest" description="Disordered" evidence="4">
    <location>
        <begin position="215"/>
        <end position="247"/>
    </location>
</feature>
<dbReference type="EMBL" id="JBBJCI010000128">
    <property type="protein sequence ID" value="KAK7247755.1"/>
    <property type="molecule type" value="Genomic_DNA"/>
</dbReference>
<feature type="domain" description="Longin" evidence="7">
    <location>
        <begin position="7"/>
        <end position="56"/>
    </location>
</feature>
<keyword evidence="9" id="KW-1185">Reference proteome</keyword>
<sequence length="660" mass="72673">MTILYALVARGNTVLAEYTFTSGNFPTITRVLLGKIPEQDGKMSYVYDQYVFHYVVLQAARALRVPRRREEPFFATYGDKGQAAIAFAYNEDFGRTIQKQLEFYNGPQADQFATVHKKLDDVKNVMVQNIEMKSSKKLRQAMFWKKVKIYMLIACVVLVLLYIFLAVLCGPTFEKCGNKDKTAAAVVIDASWSLEGWAAMLRRLSQGVSFRRSSSAAEKEEAKASNPGGGAAPSEAPAPAPAPAAQRVWRAAKDPKTGRTYYYDVLTRETQWTKPRELQDDRERAAIDAKNAEKRQFFDEMERNMRKNFAAGLTSVDIQEPVSGLGWKPPQTRPSSGSIGEGGTRLVRTLSTVDDAFLFDDPQDGGRGSYASGSQTCRSRRRRSLSPQTAAWWGEVEATKQGPRAAAAAREQGKQNRSQRTVSFAEEKESLARDLAAGAPSKTLAKPEVARSRNSTGTMYVTSTLDAPDKEATIKCLECIVTSLIYVERLLKAARGKVKLRASNWRPVLLSCMIMASKVCDDLSMWNADFSHICAAFTLKRINDLEAALLAAYGFNATVPASEYAKYYFHLRSMAARLGLGGDAGDDIKPLDVAAAKQVANRSFKFAKDPKAKPDDALSADLAKMRVRRAVSVGGDALEAQAAARPATLEEVVDMNPKSS</sequence>
<evidence type="ECO:0000259" key="6">
    <source>
        <dbReference type="PROSITE" id="PS50020"/>
    </source>
</evidence>
<evidence type="ECO:0000256" key="2">
    <source>
        <dbReference type="ARBA" id="ARBA00008025"/>
    </source>
</evidence>
<dbReference type="Gene3D" id="1.10.472.10">
    <property type="entry name" value="Cyclin-like"/>
    <property type="match status" value="1"/>
</dbReference>
<dbReference type="SUPFAM" id="SSF51045">
    <property type="entry name" value="WW domain"/>
    <property type="match status" value="1"/>
</dbReference>
<dbReference type="Proteomes" id="UP001363151">
    <property type="component" value="Unassembled WGS sequence"/>
</dbReference>
<dbReference type="InterPro" id="IPR001202">
    <property type="entry name" value="WW_dom"/>
</dbReference>
<dbReference type="PANTHER" id="PTHR14248">
    <property type="entry name" value="CYCLIN Y, ISOFORM A"/>
    <property type="match status" value="1"/>
</dbReference>
<comment type="similarity">
    <text evidence="2">Belongs to the synaptobrevin family.</text>
</comment>
<dbReference type="CDD" id="cd00201">
    <property type="entry name" value="WW"/>
    <property type="match status" value="1"/>
</dbReference>
<protein>
    <submittedName>
        <fullName evidence="8">Vesicle associated membrane protein</fullName>
    </submittedName>
</protein>
<dbReference type="PROSITE" id="PS50020">
    <property type="entry name" value="WW_DOMAIN_2"/>
    <property type="match status" value="1"/>
</dbReference>
<keyword evidence="3 5" id="KW-0472">Membrane</keyword>
<evidence type="ECO:0000256" key="4">
    <source>
        <dbReference type="SAM" id="MobiDB-lite"/>
    </source>
</evidence>
<comment type="caution">
    <text evidence="8">The sequence shown here is derived from an EMBL/GenBank/DDBJ whole genome shotgun (WGS) entry which is preliminary data.</text>
</comment>
<dbReference type="Pfam" id="PF08613">
    <property type="entry name" value="Cyclin"/>
    <property type="match status" value="1"/>
</dbReference>
<evidence type="ECO:0000313" key="9">
    <source>
        <dbReference type="Proteomes" id="UP001363151"/>
    </source>
</evidence>
<dbReference type="PROSITE" id="PS01159">
    <property type="entry name" value="WW_DOMAIN_1"/>
    <property type="match status" value="1"/>
</dbReference>
<dbReference type="Gene3D" id="3.30.450.50">
    <property type="entry name" value="Longin domain"/>
    <property type="match status" value="1"/>
</dbReference>
<keyword evidence="5" id="KW-0812">Transmembrane</keyword>
<dbReference type="SMART" id="SM00456">
    <property type="entry name" value="WW"/>
    <property type="match status" value="1"/>
</dbReference>
<keyword evidence="5" id="KW-1133">Transmembrane helix</keyword>
<evidence type="ECO:0000256" key="3">
    <source>
        <dbReference type="ARBA" id="ARBA00023136"/>
    </source>
</evidence>
<dbReference type="CDD" id="cd14824">
    <property type="entry name" value="Longin"/>
    <property type="match status" value="1"/>
</dbReference>
<dbReference type="InterPro" id="IPR010908">
    <property type="entry name" value="Longin_dom"/>
</dbReference>
<evidence type="ECO:0000313" key="8">
    <source>
        <dbReference type="EMBL" id="KAK7247755.1"/>
    </source>
</evidence>
<proteinExistence type="inferred from homology"/>
<feature type="transmembrane region" description="Helical" evidence="5">
    <location>
        <begin position="149"/>
        <end position="168"/>
    </location>
</feature>
<feature type="region of interest" description="Disordered" evidence="4">
    <location>
        <begin position="359"/>
        <end position="385"/>
    </location>
</feature>
<dbReference type="SUPFAM" id="SSF47954">
    <property type="entry name" value="Cyclin-like"/>
    <property type="match status" value="1"/>
</dbReference>
<comment type="subcellular location">
    <subcellularLocation>
        <location evidence="1">Membrane</location>
    </subcellularLocation>
</comment>
<dbReference type="InterPro" id="IPR036915">
    <property type="entry name" value="Cyclin-like_sf"/>
</dbReference>
<feature type="region of interest" description="Disordered" evidence="4">
    <location>
        <begin position="322"/>
        <end position="343"/>
    </location>
</feature>
<evidence type="ECO:0000259" key="7">
    <source>
        <dbReference type="PROSITE" id="PS50859"/>
    </source>
</evidence>
<gene>
    <name evidence="8" type="primary">VAMP7</name>
    <name evidence="8" type="ORF">SO694_00088162</name>
</gene>
<dbReference type="Pfam" id="PF00397">
    <property type="entry name" value="WW"/>
    <property type="match status" value="1"/>
</dbReference>
<dbReference type="InterPro" id="IPR036020">
    <property type="entry name" value="WW_dom_sf"/>
</dbReference>
<name>A0ABR1G330_AURAN</name>
<accession>A0ABR1G330</accession>
<dbReference type="Gene3D" id="2.20.70.10">
    <property type="match status" value="1"/>
</dbReference>
<reference evidence="8 9" key="1">
    <citation type="submission" date="2024-03" db="EMBL/GenBank/DDBJ databases">
        <title>Aureococcus anophagefferens CCMP1851 and Kratosvirus quantuckense: Draft genome of a second virus-susceptible host strain in the model system.</title>
        <authorList>
            <person name="Chase E."/>
            <person name="Truchon A.R."/>
            <person name="Schepens W."/>
            <person name="Wilhelm S.W."/>
        </authorList>
    </citation>
    <scope>NUCLEOTIDE SEQUENCE [LARGE SCALE GENOMIC DNA]</scope>
    <source>
        <strain evidence="8 9">CCMP1851</strain>
    </source>
</reference>
<dbReference type="InterPro" id="IPR011012">
    <property type="entry name" value="Longin-like_dom_sf"/>
</dbReference>